<dbReference type="InterPro" id="IPR000626">
    <property type="entry name" value="Ubiquitin-like_dom"/>
</dbReference>
<dbReference type="InterPro" id="IPR026444">
    <property type="entry name" value="Secre_tail"/>
</dbReference>
<dbReference type="InterPro" id="IPR019956">
    <property type="entry name" value="Ubiquitin_dom"/>
</dbReference>
<feature type="chain" id="PRO_5015782783" description="Ubiquitin-like domain-containing protein" evidence="2">
    <location>
        <begin position="20"/>
        <end position="173"/>
    </location>
</feature>
<evidence type="ECO:0000313" key="4">
    <source>
        <dbReference type="EMBL" id="PQA90025.1"/>
    </source>
</evidence>
<accession>A0A2S7KBH5</accession>
<dbReference type="SUPFAM" id="SSF54236">
    <property type="entry name" value="Ubiquitin-like"/>
    <property type="match status" value="1"/>
</dbReference>
<gene>
    <name evidence="4" type="ORF">B0A70_15255</name>
</gene>
<proteinExistence type="predicted"/>
<dbReference type="Proteomes" id="UP000238314">
    <property type="component" value="Unassembled WGS sequence"/>
</dbReference>
<feature type="domain" description="Ubiquitin-like" evidence="3">
    <location>
        <begin position="20"/>
        <end position="88"/>
    </location>
</feature>
<organism evidence="4 5">
    <name type="scientific">Chryseobacterium piscicola</name>
    <dbReference type="NCBI Taxonomy" id="551459"/>
    <lineage>
        <taxon>Bacteria</taxon>
        <taxon>Pseudomonadati</taxon>
        <taxon>Bacteroidota</taxon>
        <taxon>Flavobacteriia</taxon>
        <taxon>Flavobacteriales</taxon>
        <taxon>Weeksellaceae</taxon>
        <taxon>Chryseobacterium group</taxon>
        <taxon>Chryseobacterium</taxon>
    </lineage>
</organism>
<dbReference type="InterPro" id="IPR029071">
    <property type="entry name" value="Ubiquitin-like_domsf"/>
</dbReference>
<dbReference type="InterPro" id="IPR050158">
    <property type="entry name" value="Ubiquitin_ubiquitin-like"/>
</dbReference>
<dbReference type="EMBL" id="MUGO01000028">
    <property type="protein sequence ID" value="PQA90025.1"/>
    <property type="molecule type" value="Genomic_DNA"/>
</dbReference>
<keyword evidence="1 2" id="KW-0732">Signal</keyword>
<name>A0A2S7KBH5_9FLAO</name>
<sequence length="173" mass="19314">MKQFYTLLILTLLSFNVQAMQIFVEIPAGTTIALEAESNDTIENMKAKIQDKIGIDPNNQILIFNNVILENVRTLAFYNIQNGSTLQLTETTLGISEMESSSGKLNLYPNPSTNFIRISGLKNLENYSIFNILGAEISKGTISDKKSIEIQNLKNGVYILKFADGNTLKFIKK</sequence>
<reference evidence="4 5" key="1">
    <citation type="submission" date="2016-11" db="EMBL/GenBank/DDBJ databases">
        <title>Whole genomes of Flavobacteriaceae.</title>
        <authorList>
            <person name="Stine C."/>
            <person name="Li C."/>
            <person name="Tadesse D."/>
        </authorList>
    </citation>
    <scope>NUCLEOTIDE SEQUENCE [LARGE SCALE GENOMIC DNA]</scope>
    <source>
        <strain evidence="4 5">DSM 21068</strain>
    </source>
</reference>
<dbReference type="NCBIfam" id="TIGR04183">
    <property type="entry name" value="Por_Secre_tail"/>
    <property type="match status" value="1"/>
</dbReference>
<evidence type="ECO:0000256" key="1">
    <source>
        <dbReference type="ARBA" id="ARBA00022729"/>
    </source>
</evidence>
<dbReference type="FunFam" id="3.10.20.90:FF:000205">
    <property type="entry name" value="2'-5'-oligoadenylate synthase-like protein 2"/>
    <property type="match status" value="1"/>
</dbReference>
<evidence type="ECO:0000259" key="3">
    <source>
        <dbReference type="PROSITE" id="PS50053"/>
    </source>
</evidence>
<dbReference type="Pfam" id="PF00240">
    <property type="entry name" value="ubiquitin"/>
    <property type="match status" value="1"/>
</dbReference>
<dbReference type="PRINTS" id="PR00348">
    <property type="entry name" value="UBIQUITIN"/>
</dbReference>
<dbReference type="PANTHER" id="PTHR10666">
    <property type="entry name" value="UBIQUITIN"/>
    <property type="match status" value="1"/>
</dbReference>
<protein>
    <recommendedName>
        <fullName evidence="3">Ubiquitin-like domain-containing protein</fullName>
    </recommendedName>
</protein>
<comment type="caution">
    <text evidence="4">The sequence shown here is derived from an EMBL/GenBank/DDBJ whole genome shotgun (WGS) entry which is preliminary data.</text>
</comment>
<feature type="signal peptide" evidence="2">
    <location>
        <begin position="1"/>
        <end position="19"/>
    </location>
</feature>
<evidence type="ECO:0000313" key="5">
    <source>
        <dbReference type="Proteomes" id="UP000238314"/>
    </source>
</evidence>
<dbReference type="Pfam" id="PF18962">
    <property type="entry name" value="Por_Secre_tail"/>
    <property type="match status" value="1"/>
</dbReference>
<dbReference type="AlphaFoldDB" id="A0A2S7KBH5"/>
<dbReference type="RefSeq" id="WP_228417450.1">
    <property type="nucleotide sequence ID" value="NZ_MUGO01000028.1"/>
</dbReference>
<evidence type="ECO:0000256" key="2">
    <source>
        <dbReference type="SAM" id="SignalP"/>
    </source>
</evidence>
<dbReference type="PROSITE" id="PS50053">
    <property type="entry name" value="UBIQUITIN_2"/>
    <property type="match status" value="1"/>
</dbReference>
<dbReference type="SMART" id="SM00213">
    <property type="entry name" value="UBQ"/>
    <property type="match status" value="1"/>
</dbReference>
<dbReference type="Gene3D" id="3.10.20.90">
    <property type="entry name" value="Phosphatidylinositol 3-kinase Catalytic Subunit, Chain A, domain 1"/>
    <property type="match status" value="1"/>
</dbReference>
<keyword evidence="5" id="KW-1185">Reference proteome</keyword>